<dbReference type="STRING" id="1891926.Fuma_04619"/>
<dbReference type="InterPro" id="IPR011042">
    <property type="entry name" value="6-blade_b-propeller_TolB-like"/>
</dbReference>
<dbReference type="OrthoDB" id="9770043at2"/>
<dbReference type="InterPro" id="IPR036909">
    <property type="entry name" value="Cyt_c-like_dom_sf"/>
</dbReference>
<dbReference type="Gene3D" id="1.10.760.10">
    <property type="entry name" value="Cytochrome c-like domain"/>
    <property type="match status" value="1"/>
</dbReference>
<keyword evidence="2 4" id="KW-0479">Metal-binding</keyword>
<dbReference type="GO" id="GO:0046872">
    <property type="term" value="F:metal ion binding"/>
    <property type="evidence" value="ECO:0007669"/>
    <property type="project" value="UniProtKB-KW"/>
</dbReference>
<feature type="domain" description="Cytochrome c" evidence="5">
    <location>
        <begin position="864"/>
        <end position="1001"/>
    </location>
</feature>
<dbReference type="InterPro" id="IPR011041">
    <property type="entry name" value="Quinoprot_gluc/sorb_DH_b-prop"/>
</dbReference>
<accession>A0A1P8WLM5</accession>
<dbReference type="InterPro" id="IPR009056">
    <property type="entry name" value="Cyt_c-like_dom"/>
</dbReference>
<dbReference type="KEGG" id="fmr:Fuma_04619"/>
<dbReference type="Gene3D" id="2.120.10.30">
    <property type="entry name" value="TolB, C-terminal domain"/>
    <property type="match status" value="1"/>
</dbReference>
<dbReference type="Pfam" id="PF00034">
    <property type="entry name" value="Cytochrom_C"/>
    <property type="match status" value="1"/>
</dbReference>
<dbReference type="Pfam" id="PF07995">
    <property type="entry name" value="GSDH"/>
    <property type="match status" value="2"/>
</dbReference>
<keyword evidence="3 4" id="KW-0408">Iron</keyword>
<evidence type="ECO:0000259" key="5">
    <source>
        <dbReference type="PROSITE" id="PS51007"/>
    </source>
</evidence>
<sequence length="1006" mass="110329">MPANRPVYLGPVALLVLPLLAVFVARTSLADEAVQRPLWTTSKITGSPEPPPPLKQVLRYPKLKFDQPLYIELDPAKQRLWVITRDAKVFSLCDEPDVEAGDLFVDLKDVFKQLSPHPTAARVNTAYGLAFHPDYPKVPVCWLTYTMVDGQRGTHLEDGTRLSRFHVTFDDNGVPRCNVSSEKVLIAWAEGGHNGACLCFGPDGYLYVSAGDADVPNPPDPRRAGQDVTNVLSTVLRIDVNPTDDGPLYRIPPDNPFAANTSTASRNAPSSKADADVASALTYSREEALPEIWAYGFRNPWKMNFGPDGQLWVGDVGWEMYEMIYNVKPGGNYGWSVMEGPQSVIPDAKRGPTPILPPAVAYSHTEGASITGGFVYQGTKFPELRGKYIFGDYETRRIWAATITPHDDGRADTLENLTDLVSPSVRIVAFGEDSEGELLLLHFSEGTVYELQRNEQAGEPTSFPKRLSETGLFADIKTKTPAAGLVPFKINADMWRDGATATDRWLGLAHDEAIEVLPAPRRQADSIRLENMHFPDDSVLAQNIAVSDESGSDVLVETQVLHFDGTAWNGYSYVWNAEQTDAQLAPAAGVELSLAELGDFPQHRRWTVHSRSECMRCHNTWAGGPLAFTIPQLDVRDDHGSTSNQIERLKTAGLLSGDILNDSERLAAAWPPITDPTDETADVAARARAYLSVNCSHCHQNGAGGTATIDLRHIPKLDDMKTVGATPMQGVFQIAGGAIVAAGQPSKSVLLYRTACCGRGRMPHIGSREVDVEGVKLLRKWIASMDEDSASEIAPSLASTSAALELVAELDDGSLSATDRERWLVKAREAPPEIRNLFTRFQPFEYRQQLNRQLDPEMLLAINGDAARGATLFADKRNQCITCHRIGQQGGQIGPALDDVGKRLKPHEILTSILEPSKKIDPKFAAWTALTTEGQVHSGLLTERTDTKVALRNAKGDDVQIPREDLEELIQQTTSLMPDRLLNDLSDEQIADLLSYLVSPTTDVQP</sequence>
<dbReference type="PANTHER" id="PTHR19328">
    <property type="entry name" value="HEDGEHOG-INTERACTING PROTEIN"/>
    <property type="match status" value="1"/>
</dbReference>
<dbReference type="GO" id="GO:0020037">
    <property type="term" value="F:heme binding"/>
    <property type="evidence" value="ECO:0007669"/>
    <property type="project" value="InterPro"/>
</dbReference>
<dbReference type="GO" id="GO:0016491">
    <property type="term" value="F:oxidoreductase activity"/>
    <property type="evidence" value="ECO:0007669"/>
    <property type="project" value="UniProtKB-KW"/>
</dbReference>
<keyword evidence="7" id="KW-1185">Reference proteome</keyword>
<organism evidence="6 7">
    <name type="scientific">Fuerstiella marisgermanici</name>
    <dbReference type="NCBI Taxonomy" id="1891926"/>
    <lineage>
        <taxon>Bacteria</taxon>
        <taxon>Pseudomonadati</taxon>
        <taxon>Planctomycetota</taxon>
        <taxon>Planctomycetia</taxon>
        <taxon>Planctomycetales</taxon>
        <taxon>Planctomycetaceae</taxon>
        <taxon>Fuerstiella</taxon>
    </lineage>
</organism>
<dbReference type="InterPro" id="IPR013427">
    <property type="entry name" value="Haem-bd_dom_put"/>
</dbReference>
<dbReference type="NCBIfam" id="TIGR02603">
    <property type="entry name" value="CxxCH_TIGR02603"/>
    <property type="match status" value="1"/>
</dbReference>
<name>A0A1P8WLM5_9PLAN</name>
<dbReference type="PROSITE" id="PS51007">
    <property type="entry name" value="CYTC"/>
    <property type="match status" value="1"/>
</dbReference>
<evidence type="ECO:0000256" key="1">
    <source>
        <dbReference type="ARBA" id="ARBA00022617"/>
    </source>
</evidence>
<reference evidence="6 7" key="1">
    <citation type="journal article" date="2016" name="Front. Microbiol.">
        <title>Fuerstia marisgermanicae gen. nov., sp. nov., an Unusual Member of the Phylum Planctomycetes from the German Wadden Sea.</title>
        <authorList>
            <person name="Kohn T."/>
            <person name="Heuer A."/>
            <person name="Jogler M."/>
            <person name="Vollmers J."/>
            <person name="Boedeker C."/>
            <person name="Bunk B."/>
            <person name="Rast P."/>
            <person name="Borchert D."/>
            <person name="Glockner I."/>
            <person name="Freese H.M."/>
            <person name="Klenk H.P."/>
            <person name="Overmann J."/>
            <person name="Kaster A.K."/>
            <person name="Rohde M."/>
            <person name="Wiegand S."/>
            <person name="Jogler C."/>
        </authorList>
    </citation>
    <scope>NUCLEOTIDE SEQUENCE [LARGE SCALE GENOMIC DNA]</scope>
    <source>
        <strain evidence="6 7">NH11</strain>
    </source>
</reference>
<evidence type="ECO:0000313" key="7">
    <source>
        <dbReference type="Proteomes" id="UP000187735"/>
    </source>
</evidence>
<dbReference type="AlphaFoldDB" id="A0A1P8WLM5"/>
<dbReference type="Proteomes" id="UP000187735">
    <property type="component" value="Chromosome"/>
</dbReference>
<keyword evidence="1 4" id="KW-0349">Heme</keyword>
<dbReference type="EMBL" id="CP017641">
    <property type="protein sequence ID" value="APZ94967.1"/>
    <property type="molecule type" value="Genomic_DNA"/>
</dbReference>
<dbReference type="GO" id="GO:0009055">
    <property type="term" value="F:electron transfer activity"/>
    <property type="evidence" value="ECO:0007669"/>
    <property type="project" value="InterPro"/>
</dbReference>
<proteinExistence type="predicted"/>
<dbReference type="SUPFAM" id="SSF46626">
    <property type="entry name" value="Cytochrome c"/>
    <property type="match status" value="1"/>
</dbReference>
<evidence type="ECO:0000256" key="4">
    <source>
        <dbReference type="PROSITE-ProRule" id="PRU00433"/>
    </source>
</evidence>
<evidence type="ECO:0000256" key="2">
    <source>
        <dbReference type="ARBA" id="ARBA00022723"/>
    </source>
</evidence>
<keyword evidence="6" id="KW-0560">Oxidoreductase</keyword>
<evidence type="ECO:0000313" key="6">
    <source>
        <dbReference type="EMBL" id="APZ94967.1"/>
    </source>
</evidence>
<dbReference type="InterPro" id="IPR012938">
    <property type="entry name" value="Glc/Sorbosone_DH"/>
</dbReference>
<evidence type="ECO:0000256" key="3">
    <source>
        <dbReference type="ARBA" id="ARBA00023004"/>
    </source>
</evidence>
<dbReference type="RefSeq" id="WP_077026193.1">
    <property type="nucleotide sequence ID" value="NZ_CP017641.1"/>
</dbReference>
<dbReference type="EC" id="1.1.5.-" evidence="6"/>
<dbReference type="PANTHER" id="PTHR19328:SF75">
    <property type="entry name" value="ALDOSE SUGAR DEHYDROGENASE YLII"/>
    <property type="match status" value="1"/>
</dbReference>
<dbReference type="SUPFAM" id="SSF50952">
    <property type="entry name" value="Soluble quinoprotein glucose dehydrogenase"/>
    <property type="match status" value="1"/>
</dbReference>
<gene>
    <name evidence="6" type="primary">yliI_2</name>
    <name evidence="6" type="ORF">Fuma_04619</name>
</gene>
<protein>
    <submittedName>
        <fullName evidence="6">Soluble aldose sugar dehydrogenase YliI</fullName>
        <ecNumber evidence="6">1.1.5.-</ecNumber>
    </submittedName>
</protein>